<gene>
    <name evidence="2" type="ORF">H4W81_002210</name>
</gene>
<comment type="caution">
    <text evidence="2">The sequence shown here is derived from an EMBL/GenBank/DDBJ whole genome shotgun (WGS) entry which is preliminary data.</text>
</comment>
<reference evidence="2 3" key="1">
    <citation type="submission" date="2020-10" db="EMBL/GenBank/DDBJ databases">
        <title>Sequencing the genomes of 1000 actinobacteria strains.</title>
        <authorList>
            <person name="Klenk H.-P."/>
        </authorList>
    </citation>
    <scope>NUCLEOTIDE SEQUENCE [LARGE SCALE GENOMIC DNA]</scope>
    <source>
        <strain evidence="2 3">DSM 43748</strain>
    </source>
</reference>
<sequence length="60" mass="6711">MTAYEIRRLCSSMTRATRPGARRWRPWPCFGRVTRSLAGSTPARALDGGDHPDQPGLGRR</sequence>
<protein>
    <submittedName>
        <fullName evidence="2">Uncharacterized protein</fullName>
    </submittedName>
</protein>
<dbReference type="RefSeq" id="WP_192781463.1">
    <property type="nucleotide sequence ID" value="NZ_BAAASY010000001.1"/>
</dbReference>
<evidence type="ECO:0000256" key="1">
    <source>
        <dbReference type="SAM" id="MobiDB-lite"/>
    </source>
</evidence>
<proteinExistence type="predicted"/>
<name>A0ABR9KBN8_9ACTN</name>
<organism evidence="2 3">
    <name type="scientific">Nonomuraea africana</name>
    <dbReference type="NCBI Taxonomy" id="46171"/>
    <lineage>
        <taxon>Bacteria</taxon>
        <taxon>Bacillati</taxon>
        <taxon>Actinomycetota</taxon>
        <taxon>Actinomycetes</taxon>
        <taxon>Streptosporangiales</taxon>
        <taxon>Streptosporangiaceae</taxon>
        <taxon>Nonomuraea</taxon>
    </lineage>
</organism>
<dbReference type="Proteomes" id="UP000661607">
    <property type="component" value="Unassembled WGS sequence"/>
</dbReference>
<accession>A0ABR9KBN8</accession>
<evidence type="ECO:0000313" key="3">
    <source>
        <dbReference type="Proteomes" id="UP000661607"/>
    </source>
</evidence>
<dbReference type="EMBL" id="JADBEF010000001">
    <property type="protein sequence ID" value="MBE1559431.1"/>
    <property type="molecule type" value="Genomic_DNA"/>
</dbReference>
<keyword evidence="3" id="KW-1185">Reference proteome</keyword>
<evidence type="ECO:0000313" key="2">
    <source>
        <dbReference type="EMBL" id="MBE1559431.1"/>
    </source>
</evidence>
<feature type="region of interest" description="Disordered" evidence="1">
    <location>
        <begin position="39"/>
        <end position="60"/>
    </location>
</feature>